<evidence type="ECO:0000313" key="12">
    <source>
        <dbReference type="WBParaSite" id="PgR061_g037_t02"/>
    </source>
</evidence>
<evidence type="ECO:0000256" key="9">
    <source>
        <dbReference type="RuleBase" id="RU361277"/>
    </source>
</evidence>
<keyword evidence="11" id="KW-1185">Reference proteome</keyword>
<keyword evidence="6" id="KW-0520">NAD</keyword>
<dbReference type="FunFam" id="3.40.50.720:FF:000068">
    <property type="entry name" value="Sorbitol dehydrogenase"/>
    <property type="match status" value="1"/>
</dbReference>
<dbReference type="Pfam" id="PF00107">
    <property type="entry name" value="ADH_zinc_N"/>
    <property type="match status" value="1"/>
</dbReference>
<dbReference type="PROSITE" id="PS00059">
    <property type="entry name" value="ADH_ZINC"/>
    <property type="match status" value="1"/>
</dbReference>
<keyword evidence="5" id="KW-0560">Oxidoreductase</keyword>
<dbReference type="WBParaSite" id="PgR061_g037_t02">
    <property type="protein sequence ID" value="PgR061_g037_t02"/>
    <property type="gene ID" value="PgR061_g037"/>
</dbReference>
<dbReference type="Gene3D" id="3.40.50.720">
    <property type="entry name" value="NAD(P)-binding Rossmann-like Domain"/>
    <property type="match status" value="1"/>
</dbReference>
<dbReference type="InterPro" id="IPR045306">
    <property type="entry name" value="SDH-like"/>
</dbReference>
<dbReference type="PANTHER" id="PTHR43161">
    <property type="entry name" value="SORBITOL DEHYDROGENASE"/>
    <property type="match status" value="1"/>
</dbReference>
<dbReference type="InterPro" id="IPR013154">
    <property type="entry name" value="ADH-like_N"/>
</dbReference>
<dbReference type="AlphaFoldDB" id="A0A915BUP0"/>
<comment type="similarity">
    <text evidence="2 9">Belongs to the zinc-containing alcohol dehydrogenase family.</text>
</comment>
<feature type="domain" description="Enoyl reductase (ER)" evidence="10">
    <location>
        <begin position="118"/>
        <end position="450"/>
    </location>
</feature>
<evidence type="ECO:0000313" key="11">
    <source>
        <dbReference type="Proteomes" id="UP000887569"/>
    </source>
</evidence>
<name>A0A915BUP0_PARUN</name>
<dbReference type="InterPro" id="IPR011032">
    <property type="entry name" value="GroES-like_sf"/>
</dbReference>
<dbReference type="InterPro" id="IPR002328">
    <property type="entry name" value="ADH_Zn_CS"/>
</dbReference>
<reference evidence="12" key="1">
    <citation type="submission" date="2022-11" db="UniProtKB">
        <authorList>
            <consortium name="WormBaseParasite"/>
        </authorList>
    </citation>
    <scope>IDENTIFICATION</scope>
</reference>
<keyword evidence="4 9" id="KW-0862">Zinc</keyword>
<accession>A0A915BUP0</accession>
<evidence type="ECO:0000256" key="8">
    <source>
        <dbReference type="ARBA" id="ARBA00032485"/>
    </source>
</evidence>
<dbReference type="SUPFAM" id="SSF51735">
    <property type="entry name" value="NAD(P)-binding Rossmann-fold domains"/>
    <property type="match status" value="1"/>
</dbReference>
<dbReference type="CDD" id="cd05285">
    <property type="entry name" value="sorbitol_DH"/>
    <property type="match status" value="1"/>
</dbReference>
<dbReference type="InterPro" id="IPR020843">
    <property type="entry name" value="ER"/>
</dbReference>
<keyword evidence="3 9" id="KW-0479">Metal-binding</keyword>
<evidence type="ECO:0000256" key="4">
    <source>
        <dbReference type="ARBA" id="ARBA00022833"/>
    </source>
</evidence>
<protein>
    <recommendedName>
        <fullName evidence="7">Sorbitol dehydrogenase</fullName>
    </recommendedName>
    <alternativeName>
        <fullName evidence="8">Polyol dehydrogenase</fullName>
    </alternativeName>
</protein>
<comment type="cofactor">
    <cofactor evidence="1 9">
        <name>Zn(2+)</name>
        <dbReference type="ChEBI" id="CHEBI:29105"/>
    </cofactor>
</comment>
<organism evidence="11 12">
    <name type="scientific">Parascaris univalens</name>
    <name type="common">Nematode worm</name>
    <dbReference type="NCBI Taxonomy" id="6257"/>
    <lineage>
        <taxon>Eukaryota</taxon>
        <taxon>Metazoa</taxon>
        <taxon>Ecdysozoa</taxon>
        <taxon>Nematoda</taxon>
        <taxon>Chromadorea</taxon>
        <taxon>Rhabditida</taxon>
        <taxon>Spirurina</taxon>
        <taxon>Ascaridomorpha</taxon>
        <taxon>Ascaridoidea</taxon>
        <taxon>Ascarididae</taxon>
        <taxon>Parascaris</taxon>
    </lineage>
</organism>
<proteinExistence type="inferred from homology"/>
<evidence type="ECO:0000256" key="7">
    <source>
        <dbReference type="ARBA" id="ARBA00026132"/>
    </source>
</evidence>
<dbReference type="Proteomes" id="UP000887569">
    <property type="component" value="Unplaced"/>
</dbReference>
<evidence type="ECO:0000259" key="10">
    <source>
        <dbReference type="SMART" id="SM00829"/>
    </source>
</evidence>
<dbReference type="InterPro" id="IPR036291">
    <property type="entry name" value="NAD(P)-bd_dom_sf"/>
</dbReference>
<dbReference type="GO" id="GO:0003939">
    <property type="term" value="F:L-iditol 2-dehydrogenase (NAD+) activity"/>
    <property type="evidence" value="ECO:0007669"/>
    <property type="project" value="TreeGrafter"/>
</dbReference>
<evidence type="ECO:0000256" key="2">
    <source>
        <dbReference type="ARBA" id="ARBA00008072"/>
    </source>
</evidence>
<evidence type="ECO:0000256" key="5">
    <source>
        <dbReference type="ARBA" id="ARBA00023002"/>
    </source>
</evidence>
<dbReference type="Pfam" id="PF08240">
    <property type="entry name" value="ADH_N"/>
    <property type="match status" value="1"/>
</dbReference>
<evidence type="ECO:0000256" key="1">
    <source>
        <dbReference type="ARBA" id="ARBA00001947"/>
    </source>
</evidence>
<sequence>ALASLHHSIVHYSTGSSSVARFFDSCSSGISQRFGGTSAFGEPRVLIGAYIQFRYIRRIADFQMAFRIFNAVRFSSDFLNGHFVVANFNRFTHKTVNNGKIFERNIMKGKNLCTVLHGKNDIRMEEREIPSPKPNQVLVRINTVGICGTDVHYWQHATLGPYTLKKPMVLGHESSGIVAGLGSEVVGFKVGDRIALEPGVPCRMCIHCKSGIYNMCEQMRFFANPPDDGALARYIVHDADFCYKIADNMTMEDGALLEPLSVAVHATRRANVTIGQKILVLGAGPVGLVNLLTARAMGASKVLITDVVNSRLQMAKDIGADEILNVSGMKQSEIVEEIIERLGGRPDAALECAGVASSLETGVLAVKSRGAVVTIGLGAERVELPIVDAALREVDILGVFRYTNTWPTAIEMVSSGKVSLSGLTRAHFKLEQSKEAFNKFLKGDVVKVFIHCDDSE</sequence>
<evidence type="ECO:0000256" key="3">
    <source>
        <dbReference type="ARBA" id="ARBA00022723"/>
    </source>
</evidence>
<dbReference type="SMART" id="SM00829">
    <property type="entry name" value="PKS_ER"/>
    <property type="match status" value="1"/>
</dbReference>
<dbReference type="GO" id="GO:0006062">
    <property type="term" value="P:sorbitol catabolic process"/>
    <property type="evidence" value="ECO:0007669"/>
    <property type="project" value="TreeGrafter"/>
</dbReference>
<dbReference type="Gene3D" id="3.90.180.10">
    <property type="entry name" value="Medium-chain alcohol dehydrogenases, catalytic domain"/>
    <property type="match status" value="1"/>
</dbReference>
<dbReference type="InterPro" id="IPR013149">
    <property type="entry name" value="ADH-like_C"/>
</dbReference>
<dbReference type="SUPFAM" id="SSF50129">
    <property type="entry name" value="GroES-like"/>
    <property type="match status" value="1"/>
</dbReference>
<evidence type="ECO:0000256" key="6">
    <source>
        <dbReference type="ARBA" id="ARBA00023027"/>
    </source>
</evidence>
<dbReference type="GO" id="GO:0008270">
    <property type="term" value="F:zinc ion binding"/>
    <property type="evidence" value="ECO:0007669"/>
    <property type="project" value="InterPro"/>
</dbReference>
<dbReference type="PANTHER" id="PTHR43161:SF9">
    <property type="entry name" value="SORBITOL DEHYDROGENASE"/>
    <property type="match status" value="1"/>
</dbReference>